<proteinExistence type="inferred from homology"/>
<feature type="region of interest" description="Disordered" evidence="4">
    <location>
        <begin position="222"/>
        <end position="251"/>
    </location>
</feature>
<dbReference type="GO" id="GO:0008168">
    <property type="term" value="F:methyltransferase activity"/>
    <property type="evidence" value="ECO:0007669"/>
    <property type="project" value="UniProtKB-KW"/>
</dbReference>
<gene>
    <name evidence="5" type="ORF">CYCCA115_LOCUS70</name>
</gene>
<evidence type="ECO:0000256" key="3">
    <source>
        <dbReference type="ARBA" id="ARBA00022679"/>
    </source>
</evidence>
<dbReference type="InterPro" id="IPR029063">
    <property type="entry name" value="SAM-dependent_MTases_sf"/>
</dbReference>
<keyword evidence="2" id="KW-0489">Methyltransferase</keyword>
<dbReference type="PANTHER" id="PTHR12176">
    <property type="entry name" value="SAM-DEPENDENT METHYLTRANSFERASE SUPERFAMILY PROTEIN"/>
    <property type="match status" value="1"/>
</dbReference>
<dbReference type="Gene3D" id="3.40.50.150">
    <property type="entry name" value="Vaccinia Virus protein VP39"/>
    <property type="match status" value="1"/>
</dbReference>
<dbReference type="CDD" id="cd02440">
    <property type="entry name" value="AdoMet_MTases"/>
    <property type="match status" value="1"/>
</dbReference>
<comment type="similarity">
    <text evidence="1">Belongs to the methyltransferase superfamily.</text>
</comment>
<dbReference type="EMBL" id="CAKOGP040000001">
    <property type="protein sequence ID" value="CAJ1891430.1"/>
    <property type="molecule type" value="Genomic_DNA"/>
</dbReference>
<feature type="compositionally biased region" description="Basic and acidic residues" evidence="4">
    <location>
        <begin position="223"/>
        <end position="235"/>
    </location>
</feature>
<evidence type="ECO:0000313" key="5">
    <source>
        <dbReference type="EMBL" id="CAJ1891430.1"/>
    </source>
</evidence>
<dbReference type="Proteomes" id="UP001295423">
    <property type="component" value="Unassembled WGS sequence"/>
</dbReference>
<dbReference type="SUPFAM" id="SSF53335">
    <property type="entry name" value="S-adenosyl-L-methionine-dependent methyltransferases"/>
    <property type="match status" value="1"/>
</dbReference>
<evidence type="ECO:0000256" key="4">
    <source>
        <dbReference type="SAM" id="MobiDB-lite"/>
    </source>
</evidence>
<evidence type="ECO:0000256" key="1">
    <source>
        <dbReference type="ARBA" id="ARBA00008361"/>
    </source>
</evidence>
<accession>A0AAD2CC86</accession>
<evidence type="ECO:0000313" key="6">
    <source>
        <dbReference type="Proteomes" id="UP001295423"/>
    </source>
</evidence>
<dbReference type="AlphaFoldDB" id="A0AAD2CC86"/>
<organism evidence="5 6">
    <name type="scientific">Cylindrotheca closterium</name>
    <dbReference type="NCBI Taxonomy" id="2856"/>
    <lineage>
        <taxon>Eukaryota</taxon>
        <taxon>Sar</taxon>
        <taxon>Stramenopiles</taxon>
        <taxon>Ochrophyta</taxon>
        <taxon>Bacillariophyta</taxon>
        <taxon>Bacillariophyceae</taxon>
        <taxon>Bacillariophycidae</taxon>
        <taxon>Bacillariales</taxon>
        <taxon>Bacillariaceae</taxon>
        <taxon>Cylindrotheca</taxon>
    </lineage>
</organism>
<sequence length="374" mass="42859">MEPTIQGTSSSLIRPFEWLTNAASLKFLITQAVEQQYSSSRQEEKQGESSSHEQAPKELSALHVGAGSSVVGEYMVEALGFDLVVNLDKDEETLEQMKDRWLQRCRNKSENNPELPPVSSERLAFCPNDFAEKPFPYPSNRFDLILDKSTLDCTLCSDKAAACLLVQVYRCLKVGGCYLLISFHEYDFLAPLLENLPGANWDVQHSTMERQVEDLGIINQLNADHESDRQNNTKEEEGEPATELNPSANEKPPLNVFIIRKLPSPNSSEDEDDDPHTLDWDRVSAHVHKCNDAWFQQHQPLLTRQRTQALKEAFEHPLVLQQAYLELFTDAEREHLTYEHFLEDWAAYLEQRKGTIPKKQISYDDAFLFLQEMQ</sequence>
<dbReference type="GO" id="GO:0032259">
    <property type="term" value="P:methylation"/>
    <property type="evidence" value="ECO:0007669"/>
    <property type="project" value="UniProtKB-KW"/>
</dbReference>
<feature type="compositionally biased region" description="Basic and acidic residues" evidence="4">
    <location>
        <begin position="41"/>
        <end position="56"/>
    </location>
</feature>
<evidence type="ECO:0000256" key="2">
    <source>
        <dbReference type="ARBA" id="ARBA00022603"/>
    </source>
</evidence>
<protein>
    <recommendedName>
        <fullName evidence="7">Methyltransferase type 11 domain-containing protein</fullName>
    </recommendedName>
</protein>
<comment type="caution">
    <text evidence="5">The sequence shown here is derived from an EMBL/GenBank/DDBJ whole genome shotgun (WGS) entry which is preliminary data.</text>
</comment>
<dbReference type="InterPro" id="IPR051419">
    <property type="entry name" value="Lys/N-term_MeTrsfase_sf"/>
</dbReference>
<dbReference type="PANTHER" id="PTHR12176:SF84">
    <property type="entry name" value="METHYLTRANSFERASE DOMAIN-CONTAINING PROTEIN"/>
    <property type="match status" value="1"/>
</dbReference>
<feature type="region of interest" description="Disordered" evidence="4">
    <location>
        <begin position="38"/>
        <end position="57"/>
    </location>
</feature>
<keyword evidence="6" id="KW-1185">Reference proteome</keyword>
<evidence type="ECO:0008006" key="7">
    <source>
        <dbReference type="Google" id="ProtNLM"/>
    </source>
</evidence>
<name>A0AAD2CC86_9STRA</name>
<keyword evidence="3" id="KW-0808">Transferase</keyword>
<reference evidence="5" key="1">
    <citation type="submission" date="2023-08" db="EMBL/GenBank/DDBJ databases">
        <authorList>
            <person name="Audoor S."/>
            <person name="Bilcke G."/>
        </authorList>
    </citation>
    <scope>NUCLEOTIDE SEQUENCE</scope>
</reference>